<dbReference type="Gene3D" id="1.10.287.1490">
    <property type="match status" value="1"/>
</dbReference>
<organism evidence="4 5">
    <name type="scientific">Janibacter alkaliphilus</name>
    <dbReference type="NCBI Taxonomy" id="1069963"/>
    <lineage>
        <taxon>Bacteria</taxon>
        <taxon>Bacillati</taxon>
        <taxon>Actinomycetota</taxon>
        <taxon>Actinomycetes</taxon>
        <taxon>Micrococcales</taxon>
        <taxon>Intrasporangiaceae</taxon>
        <taxon>Janibacter</taxon>
    </lineage>
</organism>
<reference evidence="4 5" key="1">
    <citation type="submission" date="2020-07" db="EMBL/GenBank/DDBJ databases">
        <title>Sequencing the genomes of 1000 actinobacteria strains.</title>
        <authorList>
            <person name="Klenk H.-P."/>
        </authorList>
    </citation>
    <scope>NUCLEOTIDE SEQUENCE [LARGE SCALE GENOMIC DNA]</scope>
    <source>
        <strain evidence="4 5">DSM 24723</strain>
    </source>
</reference>
<evidence type="ECO:0008006" key="6">
    <source>
        <dbReference type="Google" id="ProtNLM"/>
    </source>
</evidence>
<gene>
    <name evidence="4" type="ORF">BJY28_002848</name>
</gene>
<dbReference type="Proteomes" id="UP000592181">
    <property type="component" value="Unassembled WGS sequence"/>
</dbReference>
<dbReference type="InterPro" id="IPR052376">
    <property type="entry name" value="Oxidative_Scav/Glycosyltrans"/>
</dbReference>
<accession>A0A852X657</accession>
<name>A0A852X657_9MICO</name>
<dbReference type="PANTHER" id="PTHR39082:SF1">
    <property type="entry name" value="SCAVENGER RECEPTOR CLASS A MEMBER 3"/>
    <property type="match status" value="1"/>
</dbReference>
<comment type="caution">
    <text evidence="4">The sequence shown here is derived from an EMBL/GenBank/DDBJ whole genome shotgun (WGS) entry which is preliminary data.</text>
</comment>
<keyword evidence="5" id="KW-1185">Reference proteome</keyword>
<dbReference type="Pfam" id="PF24481">
    <property type="entry name" value="CT398_CC"/>
    <property type="match status" value="1"/>
</dbReference>
<proteinExistence type="predicted"/>
<dbReference type="InterPro" id="IPR056003">
    <property type="entry name" value="CT398_CC_hairpin"/>
</dbReference>
<evidence type="ECO:0000259" key="2">
    <source>
        <dbReference type="Pfam" id="PF02591"/>
    </source>
</evidence>
<feature type="region of interest" description="Disordered" evidence="1">
    <location>
        <begin position="65"/>
        <end position="94"/>
    </location>
</feature>
<dbReference type="Pfam" id="PF02591">
    <property type="entry name" value="Zn_ribbon_9"/>
    <property type="match status" value="1"/>
</dbReference>
<dbReference type="AlphaFoldDB" id="A0A852X657"/>
<feature type="domain" description="C4-type zinc ribbon" evidence="2">
    <location>
        <begin position="204"/>
        <end position="238"/>
    </location>
</feature>
<dbReference type="PANTHER" id="PTHR39082">
    <property type="entry name" value="PHOSPHOLIPASE C-BETA-2-RELATED"/>
    <property type="match status" value="1"/>
</dbReference>
<evidence type="ECO:0000259" key="3">
    <source>
        <dbReference type="Pfam" id="PF24481"/>
    </source>
</evidence>
<dbReference type="RefSeq" id="WP_179463582.1">
    <property type="nucleotide sequence ID" value="NZ_JACBZX010000001.1"/>
</dbReference>
<feature type="domain" description="CT398-like coiled coil hairpin" evidence="3">
    <location>
        <begin position="14"/>
        <end position="193"/>
    </location>
</feature>
<sequence length="249" mass="27389">MKADPEHQQRLLHLQQIDTRLQQIDHARARLPQLAQLQEATTARAAVADDLVRAETSLSDVRRELDRAESDVAQVRDRAARDQQRLDSGQGSAKDLTALQHELESLARRQSDLEDVEIEVMERAEAGEERVSTLTADRDRATAQVEELTRERDAALAELDRERAEVAAPRADLVSTIDPALVALYDRVRDASGGLGAAPLVQRRCGGCQLELNPVDLGAIAKAPADEVVRCEECNRILVRTDESGLPAA</sequence>
<evidence type="ECO:0000313" key="4">
    <source>
        <dbReference type="EMBL" id="NYG38379.1"/>
    </source>
</evidence>
<feature type="compositionally biased region" description="Basic and acidic residues" evidence="1">
    <location>
        <begin position="65"/>
        <end position="85"/>
    </location>
</feature>
<dbReference type="InterPro" id="IPR003743">
    <property type="entry name" value="Zf-RING_7"/>
</dbReference>
<evidence type="ECO:0000313" key="5">
    <source>
        <dbReference type="Proteomes" id="UP000592181"/>
    </source>
</evidence>
<evidence type="ECO:0000256" key="1">
    <source>
        <dbReference type="SAM" id="MobiDB-lite"/>
    </source>
</evidence>
<protein>
    <recommendedName>
        <fullName evidence="6">C4-type zinc ribbon domain-containing protein</fullName>
    </recommendedName>
</protein>
<dbReference type="EMBL" id="JACBZX010000001">
    <property type="protein sequence ID" value="NYG38379.1"/>
    <property type="molecule type" value="Genomic_DNA"/>
</dbReference>